<evidence type="ECO:0000313" key="2">
    <source>
        <dbReference type="EMBL" id="KZW00105.1"/>
    </source>
</evidence>
<feature type="compositionally biased region" description="Basic and acidic residues" evidence="1">
    <location>
        <begin position="110"/>
        <end position="128"/>
    </location>
</feature>
<dbReference type="Proteomes" id="UP000077266">
    <property type="component" value="Unassembled WGS sequence"/>
</dbReference>
<feature type="region of interest" description="Disordered" evidence="1">
    <location>
        <begin position="1"/>
        <end position="169"/>
    </location>
</feature>
<organism evidence="2 3">
    <name type="scientific">Exidia glandulosa HHB12029</name>
    <dbReference type="NCBI Taxonomy" id="1314781"/>
    <lineage>
        <taxon>Eukaryota</taxon>
        <taxon>Fungi</taxon>
        <taxon>Dikarya</taxon>
        <taxon>Basidiomycota</taxon>
        <taxon>Agaricomycotina</taxon>
        <taxon>Agaricomycetes</taxon>
        <taxon>Auriculariales</taxon>
        <taxon>Exidiaceae</taxon>
        <taxon>Exidia</taxon>
    </lineage>
</organism>
<feature type="compositionally biased region" description="Basic and acidic residues" evidence="1">
    <location>
        <begin position="53"/>
        <end position="82"/>
    </location>
</feature>
<feature type="compositionally biased region" description="Acidic residues" evidence="1">
    <location>
        <begin position="141"/>
        <end position="152"/>
    </location>
</feature>
<feature type="region of interest" description="Disordered" evidence="1">
    <location>
        <begin position="530"/>
        <end position="561"/>
    </location>
</feature>
<gene>
    <name evidence="2" type="ORF">EXIGLDRAFT_761969</name>
</gene>
<protein>
    <submittedName>
        <fullName evidence="2">Uncharacterized protein</fullName>
    </submittedName>
</protein>
<accession>A0A165N268</accession>
<dbReference type="STRING" id="1314781.A0A165N268"/>
<reference evidence="2 3" key="1">
    <citation type="journal article" date="2016" name="Mol. Biol. Evol.">
        <title>Comparative Genomics of Early-Diverging Mushroom-Forming Fungi Provides Insights into the Origins of Lignocellulose Decay Capabilities.</title>
        <authorList>
            <person name="Nagy L.G."/>
            <person name="Riley R."/>
            <person name="Tritt A."/>
            <person name="Adam C."/>
            <person name="Daum C."/>
            <person name="Floudas D."/>
            <person name="Sun H."/>
            <person name="Yadav J.S."/>
            <person name="Pangilinan J."/>
            <person name="Larsson K.H."/>
            <person name="Matsuura K."/>
            <person name="Barry K."/>
            <person name="Labutti K."/>
            <person name="Kuo R."/>
            <person name="Ohm R.A."/>
            <person name="Bhattacharya S.S."/>
            <person name="Shirouzu T."/>
            <person name="Yoshinaga Y."/>
            <person name="Martin F.M."/>
            <person name="Grigoriev I.V."/>
            <person name="Hibbett D.S."/>
        </authorList>
    </citation>
    <scope>NUCLEOTIDE SEQUENCE [LARGE SCALE GENOMIC DNA]</scope>
    <source>
        <strain evidence="2 3">HHB12029</strain>
    </source>
</reference>
<keyword evidence="3" id="KW-1185">Reference proteome</keyword>
<feature type="region of interest" description="Disordered" evidence="1">
    <location>
        <begin position="247"/>
        <end position="269"/>
    </location>
</feature>
<name>A0A165N268_EXIGL</name>
<dbReference type="OrthoDB" id="3224221at2759"/>
<dbReference type="AlphaFoldDB" id="A0A165N268"/>
<evidence type="ECO:0000313" key="3">
    <source>
        <dbReference type="Proteomes" id="UP000077266"/>
    </source>
</evidence>
<sequence length="561" mass="63295">MRGQIVTTASARQPPGRAYARFSRIGPPGVRSSNRSGSAEKLPSAYGSSHQGSEPDYKDSDSEGSHGSSDREEQYTARERGNKPSHKTKHDSEYFDLDFDLEEDQDSSGDDQRAETHDYFRMPRRDNASHSSNFNGGNDHEGEEGDDEEDEIERLQRERRPSVGSRLPNDNISLATLAAAAMVDRRPQSSDRAVIVPWLREGVLRLAQAALERRRADKENSVYAELAERYDDLGGKVSALQQDLDRLARKPQHKKSGSSGEKSAPTLRQPDLARARFLEKIHNYVDILLPLRPDGTRRAARKSDVQALANRPDLQTGPTIDHFSVDMDPHTRKSSLWNQRAAAAFSKAFRKKFSGYADAEVKDGFFTYLRTIQDNQRKAIDGVSDKDSLTARRIRRRNRQVLLYRNRLEVVTSFSRLSYLVPIIDKLDAGHMSPDVSDNESIRRGKRVSEKPYPRVALPWRSEQLTSLLHDLDGLHVYMKRQRLGDRRDTGNPSRNRVDAVPPLVDATAAPAKGLPTNCYDISWYQSTGQETEDLDPASKRVDLSLPPDLKRIANAHQYEP</sequence>
<dbReference type="EMBL" id="KV425903">
    <property type="protein sequence ID" value="KZW00105.1"/>
    <property type="molecule type" value="Genomic_DNA"/>
</dbReference>
<proteinExistence type="predicted"/>
<evidence type="ECO:0000256" key="1">
    <source>
        <dbReference type="SAM" id="MobiDB-lite"/>
    </source>
</evidence>
<feature type="compositionally biased region" description="Acidic residues" evidence="1">
    <location>
        <begin position="94"/>
        <end position="109"/>
    </location>
</feature>
<dbReference type="InParanoid" id="A0A165N268"/>
<feature type="compositionally biased region" description="Polar residues" evidence="1">
    <location>
        <begin position="1"/>
        <end position="11"/>
    </location>
</feature>